<feature type="binding site" evidence="9">
    <location>
        <position position="125"/>
    </location>
    <ligand>
        <name>Zn(2+)</name>
        <dbReference type="ChEBI" id="CHEBI:29105"/>
        <note>catalytic</note>
    </ligand>
</feature>
<keyword evidence="7 9" id="KW-0378">Hydrolase</keyword>
<dbReference type="GO" id="GO:0008270">
    <property type="term" value="F:zinc ion binding"/>
    <property type="evidence" value="ECO:0007669"/>
    <property type="project" value="UniProtKB-UniRule"/>
</dbReference>
<dbReference type="Pfam" id="PF02130">
    <property type="entry name" value="YbeY"/>
    <property type="match status" value="1"/>
</dbReference>
<evidence type="ECO:0000313" key="11">
    <source>
        <dbReference type="Proteomes" id="UP000004978"/>
    </source>
</evidence>
<comment type="function">
    <text evidence="9">Single strand-specific metallo-endoribonuclease involved in late-stage 70S ribosome quality control and in maturation of the 3' terminus of the 16S rRNA.</text>
</comment>
<feature type="binding site" evidence="9">
    <location>
        <position position="119"/>
    </location>
    <ligand>
        <name>Zn(2+)</name>
        <dbReference type="ChEBI" id="CHEBI:29105"/>
        <note>catalytic</note>
    </ligand>
</feature>
<keyword evidence="3 9" id="KW-0698">rRNA processing</keyword>
<evidence type="ECO:0000256" key="4">
    <source>
        <dbReference type="ARBA" id="ARBA00022722"/>
    </source>
</evidence>
<dbReference type="Proteomes" id="UP000004978">
    <property type="component" value="Unassembled WGS sequence"/>
</dbReference>
<organism evidence="10 11">
    <name type="scientific">Mycoplasmopsis columbina SF7</name>
    <dbReference type="NCBI Taxonomy" id="1037410"/>
    <lineage>
        <taxon>Bacteria</taxon>
        <taxon>Bacillati</taxon>
        <taxon>Mycoplasmatota</taxon>
        <taxon>Mycoplasmoidales</taxon>
        <taxon>Metamycoplasmataceae</taxon>
        <taxon>Mycoplasmopsis</taxon>
    </lineage>
</organism>
<keyword evidence="11" id="KW-1185">Reference proteome</keyword>
<dbReference type="NCBIfam" id="TIGR00043">
    <property type="entry name" value="rRNA maturation RNase YbeY"/>
    <property type="match status" value="1"/>
</dbReference>
<dbReference type="GO" id="GO:0004521">
    <property type="term" value="F:RNA endonuclease activity"/>
    <property type="evidence" value="ECO:0007669"/>
    <property type="project" value="UniProtKB-UniRule"/>
</dbReference>
<keyword evidence="9" id="KW-0963">Cytoplasm</keyword>
<keyword evidence="5 9" id="KW-0479">Metal-binding</keyword>
<dbReference type="EMBL" id="AFXA01000002">
    <property type="protein sequence ID" value="EGV00550.1"/>
    <property type="molecule type" value="Genomic_DNA"/>
</dbReference>
<evidence type="ECO:0000256" key="3">
    <source>
        <dbReference type="ARBA" id="ARBA00022552"/>
    </source>
</evidence>
<protein>
    <recommendedName>
        <fullName evidence="9">Endoribonuclease YbeY</fullName>
        <ecNumber evidence="9">3.1.-.-</ecNumber>
    </recommendedName>
</protein>
<dbReference type="PANTHER" id="PTHR46986">
    <property type="entry name" value="ENDORIBONUCLEASE YBEY, CHLOROPLASTIC"/>
    <property type="match status" value="1"/>
</dbReference>
<keyword evidence="4 9" id="KW-0540">Nuclease</keyword>
<sequence length="150" mass="17612">MVELNIDKQYGNSFKFEKEYKQILLNLKKVFNIKQIVSVDVTIVNNEEIQKLNKTYRGKDYPTDILSFDFGDLDLYNDMPVLPLGELVISADKVETQADEFGHSVKREYCYLFSHGLIHLMGYDHEEENERKIMNDLVDQIFLPLNITRD</sequence>
<evidence type="ECO:0000313" key="10">
    <source>
        <dbReference type="EMBL" id="EGV00550.1"/>
    </source>
</evidence>
<evidence type="ECO:0000256" key="9">
    <source>
        <dbReference type="HAMAP-Rule" id="MF_00009"/>
    </source>
</evidence>
<dbReference type="EC" id="3.1.-.-" evidence="9"/>
<dbReference type="HAMAP" id="MF_00009">
    <property type="entry name" value="Endoribonucl_YbeY"/>
    <property type="match status" value="1"/>
</dbReference>
<dbReference type="GO" id="GO:0004222">
    <property type="term" value="F:metalloendopeptidase activity"/>
    <property type="evidence" value="ECO:0007669"/>
    <property type="project" value="InterPro"/>
</dbReference>
<comment type="cofactor">
    <cofactor evidence="9">
        <name>Zn(2+)</name>
        <dbReference type="ChEBI" id="CHEBI:29105"/>
    </cofactor>
    <text evidence="9">Binds 1 zinc ion.</text>
</comment>
<feature type="binding site" evidence="9">
    <location>
        <position position="115"/>
    </location>
    <ligand>
        <name>Zn(2+)</name>
        <dbReference type="ChEBI" id="CHEBI:29105"/>
        <note>catalytic</note>
    </ligand>
</feature>
<comment type="similarity">
    <text evidence="1 9">Belongs to the endoribonuclease YbeY family.</text>
</comment>
<dbReference type="Gene3D" id="3.40.390.30">
    <property type="entry name" value="Metalloproteases ('zincins'), catalytic domain"/>
    <property type="match status" value="1"/>
</dbReference>
<reference evidence="10 11" key="1">
    <citation type="journal article" date="2013" name="Genome Announc.">
        <title>Genome Sequence of Mycoplasma columbinum Strain SF7.</title>
        <authorList>
            <person name="Guo Z."/>
            <person name="Xu X."/>
            <person name="Zheng Q."/>
            <person name="Li T."/>
            <person name="Kuang S."/>
            <person name="Zhang Z."/>
            <person name="Chen Y."/>
            <person name="Lu X."/>
            <person name="Zhou R."/>
            <person name="Bi D."/>
            <person name="Jin H."/>
        </authorList>
    </citation>
    <scope>NUCLEOTIDE SEQUENCE [LARGE SCALE GENOMIC DNA]</scope>
    <source>
        <strain evidence="10 11">SF7</strain>
    </source>
</reference>
<keyword evidence="6 9" id="KW-0255">Endonuclease</keyword>
<keyword evidence="2 9" id="KW-0690">Ribosome biogenesis</keyword>
<dbReference type="InterPro" id="IPR023091">
    <property type="entry name" value="MetalPrtase_cat_dom_sf_prd"/>
</dbReference>
<dbReference type="GO" id="GO:0006364">
    <property type="term" value="P:rRNA processing"/>
    <property type="evidence" value="ECO:0007669"/>
    <property type="project" value="UniProtKB-UniRule"/>
</dbReference>
<dbReference type="PANTHER" id="PTHR46986:SF1">
    <property type="entry name" value="ENDORIBONUCLEASE YBEY, CHLOROPLASTIC"/>
    <property type="match status" value="1"/>
</dbReference>
<dbReference type="InterPro" id="IPR002036">
    <property type="entry name" value="YbeY"/>
</dbReference>
<dbReference type="SUPFAM" id="SSF55486">
    <property type="entry name" value="Metalloproteases ('zincins'), catalytic domain"/>
    <property type="match status" value="1"/>
</dbReference>
<dbReference type="AlphaFoldDB" id="F9UJ54"/>
<dbReference type="RefSeq" id="WP_006608320.1">
    <property type="nucleotide sequence ID" value="NZ_AFXA01000002.1"/>
</dbReference>
<proteinExistence type="inferred from homology"/>
<keyword evidence="10" id="KW-0645">Protease</keyword>
<dbReference type="STRING" id="1037410.MCSF7_02559"/>
<evidence type="ECO:0000256" key="2">
    <source>
        <dbReference type="ARBA" id="ARBA00022517"/>
    </source>
</evidence>
<accession>F9UJ54</accession>
<evidence type="ECO:0000256" key="5">
    <source>
        <dbReference type="ARBA" id="ARBA00022723"/>
    </source>
</evidence>
<comment type="subcellular location">
    <subcellularLocation>
        <location evidence="9">Cytoplasm</location>
    </subcellularLocation>
</comment>
<evidence type="ECO:0000256" key="1">
    <source>
        <dbReference type="ARBA" id="ARBA00010875"/>
    </source>
</evidence>
<dbReference type="GO" id="GO:0006508">
    <property type="term" value="P:proteolysis"/>
    <property type="evidence" value="ECO:0007669"/>
    <property type="project" value="UniProtKB-KW"/>
</dbReference>
<dbReference type="eggNOG" id="COG0319">
    <property type="taxonomic scope" value="Bacteria"/>
</dbReference>
<evidence type="ECO:0000256" key="8">
    <source>
        <dbReference type="ARBA" id="ARBA00022833"/>
    </source>
</evidence>
<name>F9UJ54_9BACT</name>
<evidence type="ECO:0000256" key="7">
    <source>
        <dbReference type="ARBA" id="ARBA00022801"/>
    </source>
</evidence>
<keyword evidence="10" id="KW-0482">Metalloprotease</keyword>
<keyword evidence="8 9" id="KW-0862">Zinc</keyword>
<comment type="caution">
    <text evidence="10">The sequence shown here is derived from an EMBL/GenBank/DDBJ whole genome shotgun (WGS) entry which is preliminary data.</text>
</comment>
<dbReference type="GO" id="GO:0005737">
    <property type="term" value="C:cytoplasm"/>
    <property type="evidence" value="ECO:0007669"/>
    <property type="project" value="UniProtKB-SubCell"/>
</dbReference>
<evidence type="ECO:0000256" key="6">
    <source>
        <dbReference type="ARBA" id="ARBA00022759"/>
    </source>
</evidence>
<gene>
    <name evidence="9" type="primary">ybeY</name>
    <name evidence="10" type="ORF">MCSF7_02559</name>
</gene>